<proteinExistence type="predicted"/>
<gene>
    <name evidence="1" type="ORF">ACFPQ6_17115</name>
</gene>
<keyword evidence="2" id="KW-1185">Reference proteome</keyword>
<dbReference type="EMBL" id="JBHSOH010000035">
    <property type="protein sequence ID" value="MFC5850025.1"/>
    <property type="molecule type" value="Genomic_DNA"/>
</dbReference>
<reference evidence="2" key="1">
    <citation type="journal article" date="2019" name="Int. J. Syst. Evol. Microbiol.">
        <title>The Global Catalogue of Microorganisms (GCM) 10K type strain sequencing project: providing services to taxonomists for standard genome sequencing and annotation.</title>
        <authorList>
            <consortium name="The Broad Institute Genomics Platform"/>
            <consortium name="The Broad Institute Genome Sequencing Center for Infectious Disease"/>
            <person name="Wu L."/>
            <person name="Ma J."/>
        </authorList>
    </citation>
    <scope>NUCLEOTIDE SEQUENCE [LARGE SCALE GENOMIC DNA]</scope>
    <source>
        <strain evidence="2">CGMCC 1.15053</strain>
    </source>
</reference>
<organism evidence="1 2">
    <name type="scientific">Deinococcus petrolearius</name>
    <dbReference type="NCBI Taxonomy" id="1751295"/>
    <lineage>
        <taxon>Bacteria</taxon>
        <taxon>Thermotogati</taxon>
        <taxon>Deinococcota</taxon>
        <taxon>Deinococci</taxon>
        <taxon>Deinococcales</taxon>
        <taxon>Deinococcaceae</taxon>
        <taxon>Deinococcus</taxon>
    </lineage>
</organism>
<evidence type="ECO:0000313" key="2">
    <source>
        <dbReference type="Proteomes" id="UP001595979"/>
    </source>
</evidence>
<sequence length="147" mass="16412">MIDPLAFILCPPLGVLPVQGGLRLRHGTQDLHLTYAELDALVQLLAQLAPGRTLTLDTRHQGPVHLRHQAEHVQLQAQDFLLDCPPHLHWLPYTFCFLAALHCGTPREGVLRRNLILYCAGCLQDLRGAQVAGKNPRPEQRRATPET</sequence>
<comment type="caution">
    <text evidence="1">The sequence shown here is derived from an EMBL/GenBank/DDBJ whole genome shotgun (WGS) entry which is preliminary data.</text>
</comment>
<dbReference type="RefSeq" id="WP_380051683.1">
    <property type="nucleotide sequence ID" value="NZ_JBHSOH010000035.1"/>
</dbReference>
<accession>A0ABW1DN05</accession>
<protein>
    <submittedName>
        <fullName evidence="1">Uncharacterized protein</fullName>
    </submittedName>
</protein>
<evidence type="ECO:0000313" key="1">
    <source>
        <dbReference type="EMBL" id="MFC5850025.1"/>
    </source>
</evidence>
<dbReference type="Proteomes" id="UP001595979">
    <property type="component" value="Unassembled WGS sequence"/>
</dbReference>
<name>A0ABW1DN05_9DEIO</name>